<feature type="region of interest" description="Disordered" evidence="1">
    <location>
        <begin position="54"/>
        <end position="88"/>
    </location>
</feature>
<keyword evidence="2" id="KW-0812">Transmembrane</keyword>
<dbReference type="Proteomes" id="UP001500166">
    <property type="component" value="Unassembled WGS sequence"/>
</dbReference>
<accession>A0ABN2XXJ9</accession>
<evidence type="ECO:0000256" key="2">
    <source>
        <dbReference type="SAM" id="Phobius"/>
    </source>
</evidence>
<protein>
    <recommendedName>
        <fullName evidence="5">Secreted protein</fullName>
    </recommendedName>
</protein>
<evidence type="ECO:0008006" key="5">
    <source>
        <dbReference type="Google" id="ProtNLM"/>
    </source>
</evidence>
<feature type="transmembrane region" description="Helical" evidence="2">
    <location>
        <begin position="25"/>
        <end position="47"/>
    </location>
</feature>
<name>A0ABN2XXJ9_9MICC</name>
<dbReference type="EMBL" id="BAAAQA010000019">
    <property type="protein sequence ID" value="GAA2119171.1"/>
    <property type="molecule type" value="Genomic_DNA"/>
</dbReference>
<comment type="caution">
    <text evidence="3">The sequence shown here is derived from an EMBL/GenBank/DDBJ whole genome shotgun (WGS) entry which is preliminary data.</text>
</comment>
<organism evidence="3 4">
    <name type="scientific">Kocuria atrinae</name>
    <dbReference type="NCBI Taxonomy" id="592377"/>
    <lineage>
        <taxon>Bacteria</taxon>
        <taxon>Bacillati</taxon>
        <taxon>Actinomycetota</taxon>
        <taxon>Actinomycetes</taxon>
        <taxon>Micrococcales</taxon>
        <taxon>Micrococcaceae</taxon>
        <taxon>Kocuria</taxon>
    </lineage>
</organism>
<keyword evidence="2" id="KW-0472">Membrane</keyword>
<evidence type="ECO:0000313" key="4">
    <source>
        <dbReference type="Proteomes" id="UP001500166"/>
    </source>
</evidence>
<reference evidence="3 4" key="1">
    <citation type="journal article" date="2019" name="Int. J. Syst. Evol. Microbiol.">
        <title>The Global Catalogue of Microorganisms (GCM) 10K type strain sequencing project: providing services to taxonomists for standard genome sequencing and annotation.</title>
        <authorList>
            <consortium name="The Broad Institute Genomics Platform"/>
            <consortium name="The Broad Institute Genome Sequencing Center for Infectious Disease"/>
            <person name="Wu L."/>
            <person name="Ma J."/>
        </authorList>
    </citation>
    <scope>NUCLEOTIDE SEQUENCE [LARGE SCALE GENOMIC DNA]</scope>
    <source>
        <strain evidence="3 4">JCM 15914</strain>
    </source>
</reference>
<keyword evidence="4" id="KW-1185">Reference proteome</keyword>
<keyword evidence="2" id="KW-1133">Transmembrane helix</keyword>
<gene>
    <name evidence="3" type="ORF">GCM10009824_19910</name>
</gene>
<proteinExistence type="predicted"/>
<evidence type="ECO:0000256" key="1">
    <source>
        <dbReference type="SAM" id="MobiDB-lite"/>
    </source>
</evidence>
<sequence>MRVLVVHLPGMKTPDLSDARSRHRIIAVLAALVAVLVLAGVGVYGLFAGPPTANEDANRDSGPGPAVTAPSDPASTATPRLPSVSASADPETFARNVATALFAWDTASGFMPLDYTSVVLAVGDPSGAEQAGLAADIATYLPNRDAWIELRHYATAQHLSIDRVYVPDAWDAALEQAQPGQLAEGTIAYTIEGTRHRTGTWNDETVTSEHPVAFTVFLVCASTYDTCHLLRLSQLDNPLR</sequence>
<evidence type="ECO:0000313" key="3">
    <source>
        <dbReference type="EMBL" id="GAA2119171.1"/>
    </source>
</evidence>